<dbReference type="AlphaFoldDB" id="A0A3S3E0C1"/>
<dbReference type="EMBL" id="RKLO01000003">
    <property type="protein sequence ID" value="RVW03033.1"/>
    <property type="molecule type" value="Genomic_DNA"/>
</dbReference>
<evidence type="ECO:0008006" key="3">
    <source>
        <dbReference type="Google" id="ProtNLM"/>
    </source>
</evidence>
<dbReference type="Proteomes" id="UP000283479">
    <property type="component" value="Unassembled WGS sequence"/>
</dbReference>
<dbReference type="OrthoDB" id="9812611at2"/>
<accession>A0A3S3E0C1</accession>
<protein>
    <recommendedName>
        <fullName evidence="3">Bro-N domain-containing protein</fullName>
    </recommendedName>
</protein>
<comment type="caution">
    <text evidence="1">The sequence shown here is derived from an EMBL/GenBank/DDBJ whole genome shotgun (WGS) entry which is preliminary data.</text>
</comment>
<name>A0A3S3E0C1_9NOCA</name>
<evidence type="ECO:0000313" key="2">
    <source>
        <dbReference type="Proteomes" id="UP000283479"/>
    </source>
</evidence>
<keyword evidence="2" id="KW-1185">Reference proteome</keyword>
<evidence type="ECO:0000313" key="1">
    <source>
        <dbReference type="EMBL" id="RVW03033.1"/>
    </source>
</evidence>
<reference evidence="1 2" key="1">
    <citation type="submission" date="2018-11" db="EMBL/GenBank/DDBJ databases">
        <title>Rhodococcus spongicola sp. nov. and Rhodococcus xishaensis sp. nov. from marine sponges.</title>
        <authorList>
            <person name="Li L."/>
            <person name="Lin H.W."/>
        </authorList>
    </citation>
    <scope>NUCLEOTIDE SEQUENCE [LARGE SCALE GENOMIC DNA]</scope>
    <source>
        <strain evidence="1 2">LHW51113</strain>
    </source>
</reference>
<proteinExistence type="predicted"/>
<gene>
    <name evidence="1" type="ORF">EGT50_10010</name>
</gene>
<dbReference type="RefSeq" id="WP_127953681.1">
    <property type="nucleotide sequence ID" value="NZ_RKLO01000003.1"/>
</dbReference>
<organism evidence="1 2">
    <name type="scientific">Rhodococcus xishaensis</name>
    <dbReference type="NCBI Taxonomy" id="2487364"/>
    <lineage>
        <taxon>Bacteria</taxon>
        <taxon>Bacillati</taxon>
        <taxon>Actinomycetota</taxon>
        <taxon>Actinomycetes</taxon>
        <taxon>Mycobacteriales</taxon>
        <taxon>Nocardiaceae</taxon>
        <taxon>Rhodococcus</taxon>
    </lineage>
</organism>
<sequence length="162" mass="18436">MTDHTTQLEPFHHEDAQVRVINIDREPWFVLVDLCLILRFGIPHEVAERIDSDARSLAPVIDSRGRAVLADSYRTSSAGSRLVSEAKKTFGMNEEELRALPLEQRRVFARHAERGTRMCDQYSEFGPHVNARETVMNHTWGSRNHCTLRVTPRGRTADGDVA</sequence>